<dbReference type="Proteomes" id="UP001500840">
    <property type="component" value="Unassembled WGS sequence"/>
</dbReference>
<dbReference type="PRINTS" id="PR00320">
    <property type="entry name" value="GPROTEINBRPT"/>
</dbReference>
<keyword evidence="3 6" id="KW-0547">Nucleotide-binding</keyword>
<dbReference type="Gene3D" id="2.130.10.10">
    <property type="entry name" value="YVTN repeat-like/Quinoprotein amine dehydrogenase"/>
    <property type="match status" value="2"/>
</dbReference>
<keyword evidence="2" id="KW-0677">Repeat</keyword>
<dbReference type="InterPro" id="IPR019775">
    <property type="entry name" value="WD40_repeat_CS"/>
</dbReference>
<dbReference type="Gene3D" id="3.30.200.20">
    <property type="entry name" value="Phosphorylase Kinase, domain 1"/>
    <property type="match status" value="1"/>
</dbReference>
<feature type="repeat" description="WD" evidence="5">
    <location>
        <begin position="523"/>
        <end position="564"/>
    </location>
</feature>
<evidence type="ECO:0000256" key="2">
    <source>
        <dbReference type="ARBA" id="ARBA00022737"/>
    </source>
</evidence>
<dbReference type="Pfam" id="PF00400">
    <property type="entry name" value="WD40"/>
    <property type="match status" value="7"/>
</dbReference>
<protein>
    <recommendedName>
        <fullName evidence="9">Protein kinase domain-containing protein</fullName>
    </recommendedName>
</protein>
<feature type="repeat" description="WD" evidence="5">
    <location>
        <begin position="689"/>
        <end position="730"/>
    </location>
</feature>
<feature type="repeat" description="WD" evidence="5">
    <location>
        <begin position="731"/>
        <end position="765"/>
    </location>
</feature>
<dbReference type="RefSeq" id="WP_345322948.1">
    <property type="nucleotide sequence ID" value="NZ_BAABGA010000035.1"/>
</dbReference>
<keyword evidence="11" id="KW-1185">Reference proteome</keyword>
<dbReference type="CDD" id="cd14014">
    <property type="entry name" value="STKc_PknB_like"/>
    <property type="match status" value="1"/>
</dbReference>
<evidence type="ECO:0000259" key="9">
    <source>
        <dbReference type="PROSITE" id="PS50011"/>
    </source>
</evidence>
<feature type="repeat" description="WD" evidence="5">
    <location>
        <begin position="569"/>
        <end position="605"/>
    </location>
</feature>
<name>A0ABP8MU69_9BACT</name>
<feature type="domain" description="Protein kinase" evidence="9">
    <location>
        <begin position="138"/>
        <end position="398"/>
    </location>
</feature>
<dbReference type="InterPro" id="IPR000719">
    <property type="entry name" value="Prot_kinase_dom"/>
</dbReference>
<evidence type="ECO:0000313" key="11">
    <source>
        <dbReference type="Proteomes" id="UP001500840"/>
    </source>
</evidence>
<feature type="repeat" description="WD" evidence="5">
    <location>
        <begin position="605"/>
        <end position="646"/>
    </location>
</feature>
<dbReference type="InterPro" id="IPR008271">
    <property type="entry name" value="Ser/Thr_kinase_AS"/>
</dbReference>
<keyword evidence="8" id="KW-0472">Membrane</keyword>
<evidence type="ECO:0000256" key="6">
    <source>
        <dbReference type="PROSITE-ProRule" id="PRU10141"/>
    </source>
</evidence>
<dbReference type="SUPFAM" id="SSF56112">
    <property type="entry name" value="Protein kinase-like (PK-like)"/>
    <property type="match status" value="1"/>
</dbReference>
<dbReference type="PROSITE" id="PS50294">
    <property type="entry name" value="WD_REPEATS_REGION"/>
    <property type="match status" value="6"/>
</dbReference>
<dbReference type="InterPro" id="IPR050349">
    <property type="entry name" value="WD_LIS1/nudF_dynein_reg"/>
</dbReference>
<accession>A0ABP8MU69</accession>
<dbReference type="InterPro" id="IPR011009">
    <property type="entry name" value="Kinase-like_dom_sf"/>
</dbReference>
<evidence type="ECO:0000256" key="4">
    <source>
        <dbReference type="ARBA" id="ARBA00022840"/>
    </source>
</evidence>
<dbReference type="EMBL" id="BAABGA010000035">
    <property type="protein sequence ID" value="GAA4454912.1"/>
    <property type="molecule type" value="Genomic_DNA"/>
</dbReference>
<dbReference type="PROSITE" id="PS00678">
    <property type="entry name" value="WD_REPEATS_1"/>
    <property type="match status" value="5"/>
</dbReference>
<proteinExistence type="predicted"/>
<dbReference type="PROSITE" id="PS50082">
    <property type="entry name" value="WD_REPEATS_2"/>
    <property type="match status" value="7"/>
</dbReference>
<feature type="binding site" evidence="6">
    <location>
        <position position="167"/>
    </location>
    <ligand>
        <name>ATP</name>
        <dbReference type="ChEBI" id="CHEBI:30616"/>
    </ligand>
</feature>
<feature type="repeat" description="WD" evidence="5">
    <location>
        <begin position="647"/>
        <end position="688"/>
    </location>
</feature>
<dbReference type="CDD" id="cd00200">
    <property type="entry name" value="WD40"/>
    <property type="match status" value="1"/>
</dbReference>
<keyword evidence="8" id="KW-0812">Transmembrane</keyword>
<organism evidence="10 11">
    <name type="scientific">Novipirellula rosea</name>
    <dbReference type="NCBI Taxonomy" id="1031540"/>
    <lineage>
        <taxon>Bacteria</taxon>
        <taxon>Pseudomonadati</taxon>
        <taxon>Planctomycetota</taxon>
        <taxon>Planctomycetia</taxon>
        <taxon>Pirellulales</taxon>
        <taxon>Pirellulaceae</taxon>
        <taxon>Novipirellula</taxon>
    </lineage>
</organism>
<evidence type="ECO:0000256" key="1">
    <source>
        <dbReference type="ARBA" id="ARBA00022574"/>
    </source>
</evidence>
<keyword evidence="1 5" id="KW-0853">WD repeat</keyword>
<dbReference type="Pfam" id="PF00069">
    <property type="entry name" value="Pkinase"/>
    <property type="match status" value="1"/>
</dbReference>
<dbReference type="InterPro" id="IPR011047">
    <property type="entry name" value="Quinoprotein_ADH-like_sf"/>
</dbReference>
<dbReference type="SUPFAM" id="SSF50998">
    <property type="entry name" value="Quinoprotein alcohol dehydrogenase-like"/>
    <property type="match status" value="1"/>
</dbReference>
<sequence length="771" mass="83270">MPVATTCLTRDQIQSLIRGSLPPTELQQLTEHIGSCSACQEALQMAATGTLEIESLVAEQMTMNPPNDSAYWPAIRSVADINAAANDVTLPPDNSTPFNAEASTSVDSEGAASKPNKPELSFLEPSDDPAYLGRLDHFQIARVIGRGGMGIVLEAFDTHLQRPVAIKVLNPEFAKNDTARQRFCREGRAAAAISHEHVVSMYQVARESDGKIAYLVMQLIDGETLESRLSRNAPISAAEVARMGMQIAAGLSAAHGRGMVHRDIKPANVLIEKETERIKLTDFGLARAADDVKLTKTGMVTGTPLYMSPEQAMGSDADEKSDLFSFGVVLYEMATGKSPFQAPSIVGVMKKVMDENPEPPHRVNPAIPRKLSDVIMALLEKKPDDRPESIHSVATVLAGIVTEFGPISPLQVPAINANDAKRLSGKHRAIARRISYIALAIAAIGLITLGAVLGGWIFSAAPTTVADTTSTDDARFPSILLSGNPGTVWSVDFVPGKEQVAAAIEDGSVRIWDIETQKVIRSFNAHRGLVWMIQYHPTRPIVATSGDDGFVKLWDVNNYQMIREWKAPNAVRGIAFSPDGSRIVAGDREGTIHLYDIDSGEQVGSKTQSGAIFGVDYSGDGQWIATVGTDKIVRVWDAESLEERQSFTGHEGPIYNVAFIPDGPLLASVGWGKVIHLWNVDTGQEALKLKGSQSDIWGLTFCNYGSHLITSGQDGITRIWDISDGHEVAKLGGHESSVHNVSLDAKNHRIASSGRDGNIRIWDLSVLGESK</sequence>
<dbReference type="SMART" id="SM00320">
    <property type="entry name" value="WD40"/>
    <property type="match status" value="7"/>
</dbReference>
<feature type="region of interest" description="Disordered" evidence="7">
    <location>
        <begin position="87"/>
        <end position="125"/>
    </location>
</feature>
<reference evidence="11" key="1">
    <citation type="journal article" date="2019" name="Int. J. Syst. Evol. Microbiol.">
        <title>The Global Catalogue of Microorganisms (GCM) 10K type strain sequencing project: providing services to taxonomists for standard genome sequencing and annotation.</title>
        <authorList>
            <consortium name="The Broad Institute Genomics Platform"/>
            <consortium name="The Broad Institute Genome Sequencing Center for Infectious Disease"/>
            <person name="Wu L."/>
            <person name="Ma J."/>
        </authorList>
    </citation>
    <scope>NUCLEOTIDE SEQUENCE [LARGE SCALE GENOMIC DNA]</scope>
    <source>
        <strain evidence="11">JCM 17759</strain>
    </source>
</reference>
<evidence type="ECO:0000256" key="5">
    <source>
        <dbReference type="PROSITE-ProRule" id="PRU00221"/>
    </source>
</evidence>
<dbReference type="Gene3D" id="1.10.510.10">
    <property type="entry name" value="Transferase(Phosphotransferase) domain 1"/>
    <property type="match status" value="1"/>
</dbReference>
<dbReference type="InterPro" id="IPR020472">
    <property type="entry name" value="WD40_PAC1"/>
</dbReference>
<feature type="transmembrane region" description="Helical" evidence="8">
    <location>
        <begin position="436"/>
        <end position="458"/>
    </location>
</feature>
<dbReference type="PROSITE" id="PS50011">
    <property type="entry name" value="PROTEIN_KINASE_DOM"/>
    <property type="match status" value="1"/>
</dbReference>
<gene>
    <name evidence="10" type="ORF">GCM10023156_28120</name>
</gene>
<dbReference type="InterPro" id="IPR015943">
    <property type="entry name" value="WD40/YVTN_repeat-like_dom_sf"/>
</dbReference>
<dbReference type="PROSITE" id="PS00108">
    <property type="entry name" value="PROTEIN_KINASE_ST"/>
    <property type="match status" value="1"/>
</dbReference>
<dbReference type="SMART" id="SM00220">
    <property type="entry name" value="S_TKc"/>
    <property type="match status" value="1"/>
</dbReference>
<evidence type="ECO:0000313" key="10">
    <source>
        <dbReference type="EMBL" id="GAA4454912.1"/>
    </source>
</evidence>
<dbReference type="InterPro" id="IPR017441">
    <property type="entry name" value="Protein_kinase_ATP_BS"/>
</dbReference>
<dbReference type="PANTHER" id="PTHR44129">
    <property type="entry name" value="WD REPEAT-CONTAINING PROTEIN POP1"/>
    <property type="match status" value="1"/>
</dbReference>
<dbReference type="PROSITE" id="PS00107">
    <property type="entry name" value="PROTEIN_KINASE_ATP"/>
    <property type="match status" value="1"/>
</dbReference>
<keyword evidence="8" id="KW-1133">Transmembrane helix</keyword>
<keyword evidence="4 6" id="KW-0067">ATP-binding</keyword>
<evidence type="ECO:0000256" key="8">
    <source>
        <dbReference type="SAM" id="Phobius"/>
    </source>
</evidence>
<feature type="repeat" description="WD" evidence="5">
    <location>
        <begin position="481"/>
        <end position="522"/>
    </location>
</feature>
<dbReference type="InterPro" id="IPR001680">
    <property type="entry name" value="WD40_rpt"/>
</dbReference>
<evidence type="ECO:0000256" key="7">
    <source>
        <dbReference type="SAM" id="MobiDB-lite"/>
    </source>
</evidence>
<evidence type="ECO:0000256" key="3">
    <source>
        <dbReference type="ARBA" id="ARBA00022741"/>
    </source>
</evidence>
<comment type="caution">
    <text evidence="10">The sequence shown here is derived from an EMBL/GenBank/DDBJ whole genome shotgun (WGS) entry which is preliminary data.</text>
</comment>
<feature type="compositionally biased region" description="Polar residues" evidence="7">
    <location>
        <begin position="92"/>
        <end position="107"/>
    </location>
</feature>